<gene>
    <name evidence="2" type="ORF">FYJ45_24630</name>
</gene>
<feature type="domain" description="Helix-turn-helix" evidence="1">
    <location>
        <begin position="4"/>
        <end position="52"/>
    </location>
</feature>
<keyword evidence="3" id="KW-1185">Reference proteome</keyword>
<comment type="caution">
    <text evidence="2">The sequence shown here is derived from an EMBL/GenBank/DDBJ whole genome shotgun (WGS) entry which is preliminary data.</text>
</comment>
<dbReference type="Proteomes" id="UP000436047">
    <property type="component" value="Unassembled WGS sequence"/>
</dbReference>
<dbReference type="Pfam" id="PF12728">
    <property type="entry name" value="HTH_17"/>
    <property type="match status" value="1"/>
</dbReference>
<evidence type="ECO:0000259" key="1">
    <source>
        <dbReference type="Pfam" id="PF12728"/>
    </source>
</evidence>
<name>A0A6N7WNE9_9FIRM</name>
<dbReference type="NCBIfam" id="TIGR01764">
    <property type="entry name" value="excise"/>
    <property type="match status" value="1"/>
</dbReference>
<accession>A0A6N7WNE9</accession>
<evidence type="ECO:0000313" key="3">
    <source>
        <dbReference type="Proteomes" id="UP000436047"/>
    </source>
</evidence>
<evidence type="ECO:0000313" key="2">
    <source>
        <dbReference type="EMBL" id="MSS91305.1"/>
    </source>
</evidence>
<dbReference type="SUPFAM" id="SSF46955">
    <property type="entry name" value="Putative DNA-binding domain"/>
    <property type="match status" value="1"/>
</dbReference>
<reference evidence="2 3" key="1">
    <citation type="submission" date="2019-08" db="EMBL/GenBank/DDBJ databases">
        <title>In-depth cultivation of the pig gut microbiome towards novel bacterial diversity and tailored functional studies.</title>
        <authorList>
            <person name="Wylensek D."/>
            <person name="Hitch T.C.A."/>
            <person name="Clavel T."/>
        </authorList>
    </citation>
    <scope>NUCLEOTIDE SEQUENCE [LARGE SCALE GENOMIC DNA]</scope>
    <source>
        <strain evidence="2 3">WCA-389-WT-23B</strain>
    </source>
</reference>
<dbReference type="GO" id="GO:0003677">
    <property type="term" value="F:DNA binding"/>
    <property type="evidence" value="ECO:0007669"/>
    <property type="project" value="InterPro"/>
</dbReference>
<dbReference type="EMBL" id="VUMI01000061">
    <property type="protein sequence ID" value="MSS91305.1"/>
    <property type="molecule type" value="Genomic_DNA"/>
</dbReference>
<proteinExistence type="predicted"/>
<dbReference type="InterPro" id="IPR009061">
    <property type="entry name" value="DNA-bd_dom_put_sf"/>
</dbReference>
<organism evidence="2 3">
    <name type="scientific">Eisenbergiella porci</name>
    <dbReference type="NCBI Taxonomy" id="2652274"/>
    <lineage>
        <taxon>Bacteria</taxon>
        <taxon>Bacillati</taxon>
        <taxon>Bacillota</taxon>
        <taxon>Clostridia</taxon>
        <taxon>Lachnospirales</taxon>
        <taxon>Lachnospiraceae</taxon>
        <taxon>Eisenbergiella</taxon>
    </lineage>
</organism>
<protein>
    <submittedName>
        <fullName evidence="2">Helix-turn-helix domain-containing protein</fullName>
    </submittedName>
</protein>
<sequence>MSKMYTCEDVAERYGVKVITIWDWIRKKKLPAVKIGREYRIREEDIRIFEESRCTVPTCNNSNTITVQ</sequence>
<dbReference type="InterPro" id="IPR041657">
    <property type="entry name" value="HTH_17"/>
</dbReference>
<dbReference type="AlphaFoldDB" id="A0A6N7WNE9"/>
<dbReference type="InterPro" id="IPR010093">
    <property type="entry name" value="SinI_DNA-bd"/>
</dbReference>